<name>A0A645HYD5_9ZZZZ</name>
<proteinExistence type="predicted"/>
<gene>
    <name evidence="1" type="ORF">SDC9_191588</name>
</gene>
<organism evidence="1">
    <name type="scientific">bioreactor metagenome</name>
    <dbReference type="NCBI Taxonomy" id="1076179"/>
    <lineage>
        <taxon>unclassified sequences</taxon>
        <taxon>metagenomes</taxon>
        <taxon>ecological metagenomes</taxon>
    </lineage>
</organism>
<evidence type="ECO:0000313" key="1">
    <source>
        <dbReference type="EMBL" id="MPN44027.1"/>
    </source>
</evidence>
<dbReference type="AlphaFoldDB" id="A0A645HYD5"/>
<reference evidence="1" key="1">
    <citation type="submission" date="2019-08" db="EMBL/GenBank/DDBJ databases">
        <authorList>
            <person name="Kucharzyk K."/>
            <person name="Murdoch R.W."/>
            <person name="Higgins S."/>
            <person name="Loffler F."/>
        </authorList>
    </citation>
    <scope>NUCLEOTIDE SEQUENCE</scope>
</reference>
<protein>
    <submittedName>
        <fullName evidence="1">Uncharacterized protein</fullName>
    </submittedName>
</protein>
<accession>A0A645HYD5</accession>
<comment type="caution">
    <text evidence="1">The sequence shown here is derived from an EMBL/GenBank/DDBJ whole genome shotgun (WGS) entry which is preliminary data.</text>
</comment>
<sequence>MLLMMLIKLIFQLFVDGMQSRYFLTAFVRGHNWADEIPRNSLAVDIESLKLTPFIFFKGFYLLIHLSTIRSNYLSEIDIRRKYLYPL</sequence>
<dbReference type="EMBL" id="VSSQ01102824">
    <property type="protein sequence ID" value="MPN44027.1"/>
    <property type="molecule type" value="Genomic_DNA"/>
</dbReference>